<evidence type="ECO:0000256" key="1">
    <source>
        <dbReference type="SAM" id="Phobius"/>
    </source>
</evidence>
<evidence type="ECO:0000313" key="3">
    <source>
        <dbReference type="Proteomes" id="UP001201163"/>
    </source>
</evidence>
<keyword evidence="1" id="KW-0472">Membrane</keyword>
<name>A0AAD4LSF6_9AGAM</name>
<feature type="transmembrane region" description="Helical" evidence="1">
    <location>
        <begin position="7"/>
        <end position="29"/>
    </location>
</feature>
<keyword evidence="1" id="KW-1133">Transmembrane helix</keyword>
<proteinExistence type="predicted"/>
<dbReference type="EMBL" id="JAKELL010000002">
    <property type="protein sequence ID" value="KAH9000523.1"/>
    <property type="molecule type" value="Genomic_DNA"/>
</dbReference>
<sequence>MSQNIDEVYLVIILFSLYCVHVHACLPIISPRQVLQDPNQTPSLLTSQAHVCHSNFCHCHCRTAANHPHRAPPHRAHARARAVSASPHSRVGYRERRASAQGQECCKVGRARERRALRRNNCEPGYGIHAGAGAGRVPQQPSMLSFALL</sequence>
<dbReference type="AlphaFoldDB" id="A0AAD4LSF6"/>
<gene>
    <name evidence="2" type="ORF">EDB92DRAFT_1831799</name>
</gene>
<comment type="caution">
    <text evidence="2">The sequence shown here is derived from an EMBL/GenBank/DDBJ whole genome shotgun (WGS) entry which is preliminary data.</text>
</comment>
<accession>A0AAD4LSF6</accession>
<evidence type="ECO:0000313" key="2">
    <source>
        <dbReference type="EMBL" id="KAH9000523.1"/>
    </source>
</evidence>
<organism evidence="2 3">
    <name type="scientific">Lactarius akahatsu</name>
    <dbReference type="NCBI Taxonomy" id="416441"/>
    <lineage>
        <taxon>Eukaryota</taxon>
        <taxon>Fungi</taxon>
        <taxon>Dikarya</taxon>
        <taxon>Basidiomycota</taxon>
        <taxon>Agaricomycotina</taxon>
        <taxon>Agaricomycetes</taxon>
        <taxon>Russulales</taxon>
        <taxon>Russulaceae</taxon>
        <taxon>Lactarius</taxon>
    </lineage>
</organism>
<keyword evidence="1" id="KW-0812">Transmembrane</keyword>
<protein>
    <submittedName>
        <fullName evidence="2">Uncharacterized protein</fullName>
    </submittedName>
</protein>
<keyword evidence="3" id="KW-1185">Reference proteome</keyword>
<dbReference type="Proteomes" id="UP001201163">
    <property type="component" value="Unassembled WGS sequence"/>
</dbReference>
<reference evidence="2" key="1">
    <citation type="submission" date="2022-01" db="EMBL/GenBank/DDBJ databases">
        <title>Comparative genomics reveals a dynamic genome evolution in the ectomycorrhizal milk-cap (Lactarius) mushrooms.</title>
        <authorList>
            <consortium name="DOE Joint Genome Institute"/>
            <person name="Lebreton A."/>
            <person name="Tang N."/>
            <person name="Kuo A."/>
            <person name="LaButti K."/>
            <person name="Drula E."/>
            <person name="Barry K."/>
            <person name="Clum A."/>
            <person name="Lipzen A."/>
            <person name="Mousain D."/>
            <person name="Ng V."/>
            <person name="Wang R."/>
            <person name="Wang X."/>
            <person name="Dai Y."/>
            <person name="Henrissat B."/>
            <person name="Grigoriev I.V."/>
            <person name="Guerin-Laguette A."/>
            <person name="Yu F."/>
            <person name="Martin F.M."/>
        </authorList>
    </citation>
    <scope>NUCLEOTIDE SEQUENCE</scope>
    <source>
        <strain evidence="2">QP</strain>
    </source>
</reference>